<accession>A0AB39N838</accession>
<proteinExistence type="predicted"/>
<dbReference type="RefSeq" id="WP_369274731.1">
    <property type="nucleotide sequence ID" value="NZ_CP163432.1"/>
</dbReference>
<evidence type="ECO:0000313" key="1">
    <source>
        <dbReference type="EMBL" id="XDQ14775.1"/>
    </source>
</evidence>
<gene>
    <name evidence="1" type="ORF">AB5J55_36585</name>
</gene>
<sequence>MSEITYVRGDATVVLGMLVKMIAPRGRGELRDQPRTTRRHPLS</sequence>
<dbReference type="AlphaFoldDB" id="A0AB39N838"/>
<name>A0AB39N838_9ACTN</name>
<organism evidence="1">
    <name type="scientific">Streptomyces sp. R11</name>
    <dbReference type="NCBI Taxonomy" id="3238625"/>
    <lineage>
        <taxon>Bacteria</taxon>
        <taxon>Bacillati</taxon>
        <taxon>Actinomycetota</taxon>
        <taxon>Actinomycetes</taxon>
        <taxon>Kitasatosporales</taxon>
        <taxon>Streptomycetaceae</taxon>
        <taxon>Streptomyces</taxon>
    </lineage>
</organism>
<reference evidence="1" key="1">
    <citation type="submission" date="2024-07" db="EMBL/GenBank/DDBJ databases">
        <authorList>
            <person name="Yu S.T."/>
        </authorList>
    </citation>
    <scope>NUCLEOTIDE SEQUENCE</scope>
    <source>
        <strain evidence="1">R11</strain>
    </source>
</reference>
<dbReference type="EMBL" id="CP163432">
    <property type="protein sequence ID" value="XDQ14775.1"/>
    <property type="molecule type" value="Genomic_DNA"/>
</dbReference>
<protein>
    <submittedName>
        <fullName evidence="1">Uncharacterized protein</fullName>
    </submittedName>
</protein>